<dbReference type="PANTHER" id="PTHR30386:SF26">
    <property type="entry name" value="TRANSPORT PROTEIN COMB"/>
    <property type="match status" value="1"/>
</dbReference>
<reference evidence="8" key="1">
    <citation type="submission" date="2019-11" db="EMBL/GenBank/DDBJ databases">
        <authorList>
            <person name="Feng L."/>
        </authorList>
    </citation>
    <scope>NUCLEOTIDE SEQUENCE</scope>
    <source>
        <strain evidence="8">CTertiumLFYP3</strain>
    </source>
</reference>
<organism evidence="8">
    <name type="scientific">Clostridium tertium</name>
    <dbReference type="NCBI Taxonomy" id="1559"/>
    <lineage>
        <taxon>Bacteria</taxon>
        <taxon>Bacillati</taxon>
        <taxon>Bacillota</taxon>
        <taxon>Clostridia</taxon>
        <taxon>Eubacteriales</taxon>
        <taxon>Clostridiaceae</taxon>
        <taxon>Clostridium</taxon>
    </lineage>
</organism>
<proteinExistence type="inferred from homology"/>
<feature type="transmembrane region" description="Helical" evidence="6">
    <location>
        <begin position="23"/>
        <end position="42"/>
    </location>
</feature>
<dbReference type="RefSeq" id="WP_156626437.1">
    <property type="nucleotide sequence ID" value="NZ_CACRTO010000019.1"/>
</dbReference>
<name>A0A6N3DQB1_9CLOT</name>
<sequence>MKVYNLSEITDSKILYDKKPPAFMNYIILIVTALIIASLIWANKSVKTYMVKGQGLVVSENKSHIMTKGSGEIKDVFISEGIEVKEGDVLFTTNGLESELQLEQINAQIDIFSRRIELLSLAEENATNGTNYFDRYSEEESEFYNKLSAAYIARKEFNVDKESLKKQGYDDKQIEEFAKSQKNKADEHYYKTINEFTNEKNQYEVELSKLVAQKEALDKGKEQFEVLAQKSGVIHLNTPLTSGMVLQGGTLIGTITSKTEELIVETMLPSSDRPRIHLGDEVALAVGGLLQSEYGTIPGKVISIDEDATIDNEKGNVFFKVKVKPNKTYLEDSKGEKVNLTLGMVTETRVKYEKITYMKYILELIGIKFN</sequence>
<evidence type="ECO:0000256" key="6">
    <source>
        <dbReference type="SAM" id="Phobius"/>
    </source>
</evidence>
<comment type="similarity">
    <text evidence="2">Belongs to the membrane fusion protein (MFP) (TC 8.A.1) family.</text>
</comment>
<dbReference type="Gene3D" id="1.10.287.470">
    <property type="entry name" value="Helix hairpin bin"/>
    <property type="match status" value="1"/>
</dbReference>
<dbReference type="AlphaFoldDB" id="A0A6N3DQB1"/>
<accession>A0A6N3DQB1</accession>
<comment type="subcellular location">
    <subcellularLocation>
        <location evidence="1">Membrane</location>
        <topology evidence="1">Single-pass membrane protein</topology>
    </subcellularLocation>
</comment>
<evidence type="ECO:0000259" key="7">
    <source>
        <dbReference type="Pfam" id="PF26002"/>
    </source>
</evidence>
<protein>
    <submittedName>
        <fullName evidence="8">Multidrug resistance protein MdtN</fullName>
    </submittedName>
</protein>
<dbReference type="InterPro" id="IPR058982">
    <property type="entry name" value="Beta-barrel_AprE"/>
</dbReference>
<dbReference type="SUPFAM" id="SSF111369">
    <property type="entry name" value="HlyD-like secretion proteins"/>
    <property type="match status" value="1"/>
</dbReference>
<evidence type="ECO:0000256" key="1">
    <source>
        <dbReference type="ARBA" id="ARBA00004167"/>
    </source>
</evidence>
<dbReference type="Gene3D" id="2.40.50.100">
    <property type="match status" value="1"/>
</dbReference>
<keyword evidence="5 6" id="KW-0472">Membrane</keyword>
<evidence type="ECO:0000313" key="8">
    <source>
        <dbReference type="EMBL" id="VYU29289.1"/>
    </source>
</evidence>
<keyword evidence="3 6" id="KW-0812">Transmembrane</keyword>
<evidence type="ECO:0000256" key="4">
    <source>
        <dbReference type="ARBA" id="ARBA00022989"/>
    </source>
</evidence>
<dbReference type="Gene3D" id="2.40.30.170">
    <property type="match status" value="1"/>
</dbReference>
<dbReference type="Pfam" id="PF26002">
    <property type="entry name" value="Beta-barrel_AprE"/>
    <property type="match status" value="1"/>
</dbReference>
<evidence type="ECO:0000256" key="5">
    <source>
        <dbReference type="ARBA" id="ARBA00023136"/>
    </source>
</evidence>
<evidence type="ECO:0000256" key="3">
    <source>
        <dbReference type="ARBA" id="ARBA00022692"/>
    </source>
</evidence>
<dbReference type="InterPro" id="IPR050739">
    <property type="entry name" value="MFP"/>
</dbReference>
<gene>
    <name evidence="8" type="ORF">CTLFYP3_01979</name>
</gene>
<dbReference type="EMBL" id="CACRTO010000019">
    <property type="protein sequence ID" value="VYU29289.1"/>
    <property type="molecule type" value="Genomic_DNA"/>
</dbReference>
<feature type="domain" description="AprE-like beta-barrel" evidence="7">
    <location>
        <begin position="262"/>
        <end position="351"/>
    </location>
</feature>
<dbReference type="PANTHER" id="PTHR30386">
    <property type="entry name" value="MEMBRANE FUSION SUBUNIT OF EMRAB-TOLC MULTIDRUG EFFLUX PUMP"/>
    <property type="match status" value="1"/>
</dbReference>
<evidence type="ECO:0000256" key="2">
    <source>
        <dbReference type="ARBA" id="ARBA00009477"/>
    </source>
</evidence>
<dbReference type="GO" id="GO:0016020">
    <property type="term" value="C:membrane"/>
    <property type="evidence" value="ECO:0007669"/>
    <property type="project" value="UniProtKB-SubCell"/>
</dbReference>
<keyword evidence="4 6" id="KW-1133">Transmembrane helix</keyword>